<dbReference type="VEuPathDB" id="VectorBase:AATE018555"/>
<organism evidence="1">
    <name type="scientific">Anopheles atroparvus</name>
    <name type="common">European mosquito</name>
    <dbReference type="NCBI Taxonomy" id="41427"/>
    <lineage>
        <taxon>Eukaryota</taxon>
        <taxon>Metazoa</taxon>
        <taxon>Ecdysozoa</taxon>
        <taxon>Arthropoda</taxon>
        <taxon>Hexapoda</taxon>
        <taxon>Insecta</taxon>
        <taxon>Pterygota</taxon>
        <taxon>Neoptera</taxon>
        <taxon>Endopterygota</taxon>
        <taxon>Diptera</taxon>
        <taxon>Nematocera</taxon>
        <taxon>Culicoidea</taxon>
        <taxon>Culicidae</taxon>
        <taxon>Anophelinae</taxon>
        <taxon>Anopheles</taxon>
    </lineage>
</organism>
<name>A0A182JI67_ANOAO</name>
<proteinExistence type="predicted"/>
<dbReference type="EnsemblMetazoa" id="AATE018555-RA">
    <property type="protein sequence ID" value="AATE018555-PA.1"/>
    <property type="gene ID" value="AATE018555"/>
</dbReference>
<dbReference type="EMBL" id="AXCP01007863">
    <property type="status" value="NOT_ANNOTATED_CDS"/>
    <property type="molecule type" value="Genomic_DNA"/>
</dbReference>
<reference evidence="1" key="1">
    <citation type="submission" date="2022-08" db="UniProtKB">
        <authorList>
            <consortium name="EnsemblMetazoa"/>
        </authorList>
    </citation>
    <scope>IDENTIFICATION</scope>
    <source>
        <strain evidence="1">EBRO</strain>
    </source>
</reference>
<protein>
    <submittedName>
        <fullName evidence="1">Uncharacterized protein</fullName>
    </submittedName>
</protein>
<accession>A0A182JI67</accession>
<dbReference type="AlphaFoldDB" id="A0A182JI67"/>
<sequence length="474" mass="52251">MVLQLLLLVLLEQRVGRRRVVVLLVAGLDAGVGRRVELAVPRHVMMVVMVDDDADAAAEDNDDDDADDDDPTERMTGVIVSPFCARCCAVPPMRSSSADEPELARCRMMGHAPERDDDDEDVSVDSVLETELIGLLAISTSTWLPSQLQLAVLLAGLFASDSTAPWSSSFDHICWRSSSLCSVRNTTSFSVCSVLSVRRSGMVRSSSCMNSGLSGRFCVITVCRHAFSFVYMRSISSTLRRPGRSGVISTIAQNRPISASVRCIEFIRSAKLNVESTRKRAFAPFWMVSRRITCPLRQMMELIVVSNMQISRTNSASNRPAFSSVNLSSCVSSWKPGIMPAKSITPRMTCANLWLNSCSDCSSGAGFNGHACNEKGRQTQTGVEVCYLVLRFGQSRARWRIADTFSRVNSHVSTCAWSTLASRRGWSSSSLARARWFPRFWVLCCIAARMRAFSRFGTRPNLTALVPHVPEDAD</sequence>
<evidence type="ECO:0000313" key="1">
    <source>
        <dbReference type="EnsemblMetazoa" id="AATE018555-PA.1"/>
    </source>
</evidence>